<dbReference type="RefSeq" id="WP_074867473.1">
    <property type="nucleotide sequence ID" value="NZ_FOAS01000008.1"/>
</dbReference>
<name>A0A1H7MJC6_9GAMM</name>
<evidence type="ECO:0000313" key="3">
    <source>
        <dbReference type="Proteomes" id="UP000185766"/>
    </source>
</evidence>
<evidence type="ECO:0000313" key="2">
    <source>
        <dbReference type="EMBL" id="SEL10707.1"/>
    </source>
</evidence>
<dbReference type="GO" id="GO:0035438">
    <property type="term" value="F:cyclic-di-GMP binding"/>
    <property type="evidence" value="ECO:0007669"/>
    <property type="project" value="InterPro"/>
</dbReference>
<dbReference type="InterPro" id="IPR009875">
    <property type="entry name" value="PilZ_domain"/>
</dbReference>
<dbReference type="STRING" id="1429083.GCA_001885685_00008"/>
<dbReference type="Pfam" id="PF07238">
    <property type="entry name" value="PilZ"/>
    <property type="match status" value="1"/>
</dbReference>
<evidence type="ECO:0000259" key="1">
    <source>
        <dbReference type="Pfam" id="PF07238"/>
    </source>
</evidence>
<keyword evidence="3" id="KW-1185">Reference proteome</keyword>
<reference evidence="2 3" key="1">
    <citation type="submission" date="2016-10" db="EMBL/GenBank/DDBJ databases">
        <authorList>
            <person name="de Groot N.N."/>
        </authorList>
    </citation>
    <scope>NUCLEOTIDE SEQUENCE [LARGE SCALE GENOMIC DNA]</scope>
    <source>
        <strain evidence="2 3">JCM 19513</strain>
    </source>
</reference>
<proteinExistence type="predicted"/>
<organism evidence="2 3">
    <name type="scientific">Atopomonas hussainii</name>
    <dbReference type="NCBI Taxonomy" id="1429083"/>
    <lineage>
        <taxon>Bacteria</taxon>
        <taxon>Pseudomonadati</taxon>
        <taxon>Pseudomonadota</taxon>
        <taxon>Gammaproteobacteria</taxon>
        <taxon>Pseudomonadales</taxon>
        <taxon>Pseudomonadaceae</taxon>
        <taxon>Atopomonas</taxon>
    </lineage>
</organism>
<sequence>MSKLTSDERRDFFRVADTVALEFTAIEDANDADEVFKTSPLFHLLGELHLLDFDSQHLYRNINERDRTLAAYLKIINKRIELLGQALAQSFLGGKGHQQGVTLSEGGMGWVQPKEIPCGQLLALKILLQPQAIGLLLKGEVVYCSENTPGLYTIGCEFKDLSEAQRQLLARHILQKQASERREELERHKS</sequence>
<feature type="domain" description="PilZ" evidence="1">
    <location>
        <begin position="101"/>
        <end position="174"/>
    </location>
</feature>
<dbReference type="Gene3D" id="2.40.10.220">
    <property type="entry name" value="predicted glycosyltransferase like domains"/>
    <property type="match status" value="1"/>
</dbReference>
<accession>A0A1H7MJC6</accession>
<dbReference type="EMBL" id="FOAS01000008">
    <property type="protein sequence ID" value="SEL10707.1"/>
    <property type="molecule type" value="Genomic_DNA"/>
</dbReference>
<dbReference type="Proteomes" id="UP000185766">
    <property type="component" value="Unassembled WGS sequence"/>
</dbReference>
<gene>
    <name evidence="2" type="ORF">SAMN05216214_10869</name>
</gene>
<dbReference type="AlphaFoldDB" id="A0A1H7MJC6"/>
<protein>
    <submittedName>
        <fullName evidence="2">PilZ domain-containing protein</fullName>
    </submittedName>
</protein>